<name>A0A7R8CWI3_LEPSM</name>
<organism evidence="1 2">
    <name type="scientific">Lepeophtheirus salmonis</name>
    <name type="common">Salmon louse</name>
    <name type="synonym">Caligus salmonis</name>
    <dbReference type="NCBI Taxonomy" id="72036"/>
    <lineage>
        <taxon>Eukaryota</taxon>
        <taxon>Metazoa</taxon>
        <taxon>Ecdysozoa</taxon>
        <taxon>Arthropoda</taxon>
        <taxon>Crustacea</taxon>
        <taxon>Multicrustacea</taxon>
        <taxon>Hexanauplia</taxon>
        <taxon>Copepoda</taxon>
        <taxon>Siphonostomatoida</taxon>
        <taxon>Caligidae</taxon>
        <taxon>Lepeophtheirus</taxon>
    </lineage>
</organism>
<evidence type="ECO:0000313" key="2">
    <source>
        <dbReference type="Proteomes" id="UP000675881"/>
    </source>
</evidence>
<sequence length="126" mass="14885">MDEYDTDNIHLSIKEIHRIVSSDHTLKIGSVLYRELKEVKQITKSDSVRAIHLIHSRAIGEKIYQRRKEICEDMPINVMDCINFAKEELNDFERDWAEHFHTNNNEVRSRLLPWINNGVPRETGDN</sequence>
<protein>
    <submittedName>
        <fullName evidence="1">(salmon louse) hypothetical protein</fullName>
    </submittedName>
</protein>
<proteinExistence type="predicted"/>
<evidence type="ECO:0000313" key="1">
    <source>
        <dbReference type="EMBL" id="CAF2922399.1"/>
    </source>
</evidence>
<accession>A0A7R8CWI3</accession>
<keyword evidence="2" id="KW-1185">Reference proteome</keyword>
<gene>
    <name evidence="1" type="ORF">LSAA_8835</name>
</gene>
<reference evidence="1" key="1">
    <citation type="submission" date="2021-02" db="EMBL/GenBank/DDBJ databases">
        <authorList>
            <person name="Bekaert M."/>
        </authorList>
    </citation>
    <scope>NUCLEOTIDE SEQUENCE</scope>
    <source>
        <strain evidence="1">IoA-00</strain>
    </source>
</reference>
<dbReference type="AlphaFoldDB" id="A0A7R8CWI3"/>
<dbReference type="Proteomes" id="UP000675881">
    <property type="component" value="Chromosome 4"/>
</dbReference>
<dbReference type="EMBL" id="HG994583">
    <property type="protein sequence ID" value="CAF2922399.1"/>
    <property type="molecule type" value="Genomic_DNA"/>
</dbReference>